<dbReference type="GO" id="GO:0006520">
    <property type="term" value="P:amino acid metabolic process"/>
    <property type="evidence" value="ECO:0007669"/>
    <property type="project" value="TreeGrafter"/>
</dbReference>
<dbReference type="Gene3D" id="3.40.640.10">
    <property type="entry name" value="Type I PLP-dependent aspartate aminotransferase-like (Major domain)"/>
    <property type="match status" value="2"/>
</dbReference>
<dbReference type="EMBL" id="JAPZBU010000004">
    <property type="protein sequence ID" value="KAJ5407605.1"/>
    <property type="molecule type" value="Genomic_DNA"/>
</dbReference>
<evidence type="ECO:0000259" key="3">
    <source>
        <dbReference type="Pfam" id="PF00155"/>
    </source>
</evidence>
<keyword evidence="4" id="KW-0032">Aminotransferase</keyword>
<gene>
    <name evidence="4" type="ORF">N7509_001488</name>
</gene>
<dbReference type="InterPro" id="IPR015424">
    <property type="entry name" value="PyrdxlP-dep_Trfase"/>
</dbReference>
<evidence type="ECO:0000256" key="2">
    <source>
        <dbReference type="ARBA" id="ARBA00022898"/>
    </source>
</evidence>
<dbReference type="InterPro" id="IPR004839">
    <property type="entry name" value="Aminotransferase_I/II_large"/>
</dbReference>
<dbReference type="InterPro" id="IPR004838">
    <property type="entry name" value="NHTrfase_class1_PyrdxlP-BS"/>
</dbReference>
<dbReference type="AlphaFoldDB" id="A0A9W9W7K0"/>
<comment type="similarity">
    <text evidence="1">Belongs to the class-I pyridoxal-phosphate-dependent aminotransferase family.</text>
</comment>
<dbReference type="SUPFAM" id="SSF53383">
    <property type="entry name" value="PLP-dependent transferases"/>
    <property type="match status" value="1"/>
</dbReference>
<accession>A0A9W9W7K0</accession>
<keyword evidence="4" id="KW-0808">Transferase</keyword>
<keyword evidence="5" id="KW-1185">Reference proteome</keyword>
<dbReference type="PROSITE" id="PS00105">
    <property type="entry name" value="AA_TRANSFER_CLASS_1"/>
    <property type="match status" value="1"/>
</dbReference>
<dbReference type="GeneID" id="81365105"/>
<dbReference type="Pfam" id="PF00155">
    <property type="entry name" value="Aminotran_1_2"/>
    <property type="match status" value="1"/>
</dbReference>
<dbReference type="InterPro" id="IPR015422">
    <property type="entry name" value="PyrdxlP-dep_Trfase_small"/>
</dbReference>
<reference evidence="4" key="1">
    <citation type="submission" date="2022-12" db="EMBL/GenBank/DDBJ databases">
        <authorList>
            <person name="Petersen C."/>
        </authorList>
    </citation>
    <scope>NUCLEOTIDE SEQUENCE</scope>
    <source>
        <strain evidence="4">IBT 29677</strain>
    </source>
</reference>
<dbReference type="RefSeq" id="XP_056491920.1">
    <property type="nucleotide sequence ID" value="XM_056626125.1"/>
</dbReference>
<organism evidence="4 5">
    <name type="scientific">Penicillium cosmopolitanum</name>
    <dbReference type="NCBI Taxonomy" id="1131564"/>
    <lineage>
        <taxon>Eukaryota</taxon>
        <taxon>Fungi</taxon>
        <taxon>Dikarya</taxon>
        <taxon>Ascomycota</taxon>
        <taxon>Pezizomycotina</taxon>
        <taxon>Eurotiomycetes</taxon>
        <taxon>Eurotiomycetidae</taxon>
        <taxon>Eurotiales</taxon>
        <taxon>Aspergillaceae</taxon>
        <taxon>Penicillium</taxon>
    </lineage>
</organism>
<dbReference type="InterPro" id="IPR015421">
    <property type="entry name" value="PyrdxlP-dep_Trfase_major"/>
</dbReference>
<comment type="caution">
    <text evidence="4">The sequence shown here is derived from an EMBL/GenBank/DDBJ whole genome shotgun (WGS) entry which is preliminary data.</text>
</comment>
<dbReference type="OrthoDB" id="7042322at2759"/>
<dbReference type="Proteomes" id="UP001147747">
    <property type="component" value="Unassembled WGS sequence"/>
</dbReference>
<dbReference type="PANTHER" id="PTHR43795">
    <property type="entry name" value="BIFUNCTIONAL ASPARTATE AMINOTRANSFERASE AND GLUTAMATE/ASPARTATE-PREPHENATE AMINOTRANSFERASE-RELATED"/>
    <property type="match status" value="1"/>
</dbReference>
<dbReference type="Gene3D" id="3.90.1150.10">
    <property type="entry name" value="Aspartate Aminotransferase, domain 1"/>
    <property type="match status" value="1"/>
</dbReference>
<dbReference type="PANTHER" id="PTHR43795:SF63">
    <property type="entry name" value="PUTATIVE (AFU_ORTHOLOGUE AFUA_4G00630)-RELATED"/>
    <property type="match status" value="1"/>
</dbReference>
<dbReference type="GO" id="GO:0008483">
    <property type="term" value="F:transaminase activity"/>
    <property type="evidence" value="ECO:0007669"/>
    <property type="project" value="UniProtKB-KW"/>
</dbReference>
<name>A0A9W9W7K0_9EURO</name>
<evidence type="ECO:0000313" key="4">
    <source>
        <dbReference type="EMBL" id="KAJ5407605.1"/>
    </source>
</evidence>
<keyword evidence="2" id="KW-0663">Pyridoxal phosphate</keyword>
<feature type="domain" description="Aminotransferase class I/classII large" evidence="3">
    <location>
        <begin position="81"/>
        <end position="274"/>
    </location>
</feature>
<evidence type="ECO:0000313" key="5">
    <source>
        <dbReference type="Proteomes" id="UP001147747"/>
    </source>
</evidence>
<protein>
    <submittedName>
        <fullName evidence="4">Aspartate aminotransferase</fullName>
    </submittedName>
</protein>
<dbReference type="CDD" id="cd00609">
    <property type="entry name" value="AAT_like"/>
    <property type="match status" value="1"/>
</dbReference>
<evidence type="ECO:0000256" key="1">
    <source>
        <dbReference type="ARBA" id="ARBA00007441"/>
    </source>
</evidence>
<proteinExistence type="inferred from homology"/>
<dbReference type="InterPro" id="IPR050478">
    <property type="entry name" value="Ethylene_sulfur-biosynth"/>
</dbReference>
<reference evidence="4" key="2">
    <citation type="journal article" date="2023" name="IMA Fungus">
        <title>Comparative genomic study of the Penicillium genus elucidates a diverse pangenome and 15 lateral gene transfer events.</title>
        <authorList>
            <person name="Petersen C."/>
            <person name="Sorensen T."/>
            <person name="Nielsen M.R."/>
            <person name="Sondergaard T.E."/>
            <person name="Sorensen J.L."/>
            <person name="Fitzpatrick D.A."/>
            <person name="Frisvad J.C."/>
            <person name="Nielsen K.L."/>
        </authorList>
    </citation>
    <scope>NUCLEOTIDE SEQUENCE</scope>
    <source>
        <strain evidence="4">IBT 29677</strain>
    </source>
</reference>
<dbReference type="GO" id="GO:0030170">
    <property type="term" value="F:pyridoxal phosphate binding"/>
    <property type="evidence" value="ECO:0007669"/>
    <property type="project" value="InterPro"/>
</dbReference>
<sequence>MHSSALLGLFLTKEIMSWWDGLISTPFGQLSVIEQEVEFGKVDPFGLAAIEKYEEALSTARQKGVRVKALLFCSPHNPLGDEIYALSVWESPDLPDPVSFKSILSINAAQIMDPSRVHVVWGMSKDFGATGLRIGCLISQSNGRLLEATEGFSLLNFPSSLADRLAASLLINDTFTSHYLTTNRHRLAESYDIVTKFLKYHQIPYRQSNAAFFLWIRLGAATADRKATDDEILAKLRDQKVYIAAGYAYASEESGWFRMVFAHPRDILEEGLKRMLQALAS</sequence>